<dbReference type="STRING" id="74649.A0A2P6QID4"/>
<dbReference type="OrthoDB" id="1931917at2759"/>
<evidence type="ECO:0000256" key="8">
    <source>
        <dbReference type="SAM" id="SignalP"/>
    </source>
</evidence>
<gene>
    <name evidence="9" type="ORF">RchiOBHm_Chr5g0063271</name>
</gene>
<evidence type="ECO:0008006" key="11">
    <source>
        <dbReference type="Google" id="ProtNLM"/>
    </source>
</evidence>
<evidence type="ECO:0000256" key="7">
    <source>
        <dbReference type="SAM" id="Phobius"/>
    </source>
</evidence>
<dbReference type="Gramene" id="PRQ33938">
    <property type="protein sequence ID" value="PRQ33938"/>
    <property type="gene ID" value="RchiOBHm_Chr5g0063271"/>
</dbReference>
<dbReference type="EMBL" id="PDCK01000043">
    <property type="protein sequence ID" value="PRQ33938.1"/>
    <property type="molecule type" value="Genomic_DNA"/>
</dbReference>
<dbReference type="AlphaFoldDB" id="A0A2P6QID4"/>
<keyword evidence="4 7" id="KW-1133">Transmembrane helix</keyword>
<feature type="transmembrane region" description="Helical" evidence="7">
    <location>
        <begin position="144"/>
        <end position="165"/>
    </location>
</feature>
<evidence type="ECO:0000256" key="2">
    <source>
        <dbReference type="ARBA" id="ARBA00022692"/>
    </source>
</evidence>
<name>A0A2P6QID4_ROSCH</name>
<dbReference type="PANTHER" id="PTHR31769">
    <property type="entry name" value="OS07G0462200 PROTEIN-RELATED"/>
    <property type="match status" value="1"/>
</dbReference>
<evidence type="ECO:0000256" key="6">
    <source>
        <dbReference type="ARBA" id="ARBA00029467"/>
    </source>
</evidence>
<dbReference type="Proteomes" id="UP000238479">
    <property type="component" value="Chromosome 5"/>
</dbReference>
<evidence type="ECO:0000256" key="4">
    <source>
        <dbReference type="ARBA" id="ARBA00022989"/>
    </source>
</evidence>
<feature type="transmembrane region" description="Helical" evidence="7">
    <location>
        <begin position="54"/>
        <end position="74"/>
    </location>
</feature>
<comment type="similarity">
    <text evidence="6">Belongs to the DESIGUAL family.</text>
</comment>
<dbReference type="GO" id="GO:0012505">
    <property type="term" value="C:endomembrane system"/>
    <property type="evidence" value="ECO:0007669"/>
    <property type="project" value="UniProtKB-SubCell"/>
</dbReference>
<evidence type="ECO:0000313" key="10">
    <source>
        <dbReference type="Proteomes" id="UP000238479"/>
    </source>
</evidence>
<dbReference type="OMA" id="AIFFPYS"/>
<keyword evidence="2 7" id="KW-0812">Transmembrane</keyword>
<accession>A0A2P6QID4</accession>
<dbReference type="InterPro" id="IPR009606">
    <property type="entry name" value="DEAL/Modifying_wall_lignin1/2"/>
</dbReference>
<evidence type="ECO:0000313" key="9">
    <source>
        <dbReference type="EMBL" id="PRQ33938.1"/>
    </source>
</evidence>
<feature type="signal peptide" evidence="8">
    <location>
        <begin position="1"/>
        <end position="26"/>
    </location>
</feature>
<sequence>MAVTMKIMSVLVAALGILSFVFGILAETKKPAAGVPIIGKVMVICKYPSDPTLAYAWLSFGFLLLCSAVGWFSIFYSYKGRKAPTSVFFRSSTFFSFFTITLGTIGLSAAFLLWPIATHHHPNYNITGNQDPHSATCPTAKTGVLGGGAFLSLNSSLLWLVWFILASNAREDYFEDLDSVEKPKHVEKAEAGHTTALEDDYSSEIISQY</sequence>
<comment type="subcellular location">
    <subcellularLocation>
        <location evidence="1">Endomembrane system</location>
        <topology evidence="1">Multi-pass membrane protein</topology>
    </subcellularLocation>
</comment>
<evidence type="ECO:0000256" key="5">
    <source>
        <dbReference type="ARBA" id="ARBA00023136"/>
    </source>
</evidence>
<feature type="transmembrane region" description="Helical" evidence="7">
    <location>
        <begin position="94"/>
        <end position="117"/>
    </location>
</feature>
<keyword evidence="10" id="KW-1185">Reference proteome</keyword>
<dbReference type="InterPro" id="IPR052222">
    <property type="entry name" value="DESIGUAL"/>
</dbReference>
<protein>
    <recommendedName>
        <fullName evidence="11">Transmembrane protein</fullName>
    </recommendedName>
</protein>
<evidence type="ECO:0000256" key="1">
    <source>
        <dbReference type="ARBA" id="ARBA00004127"/>
    </source>
</evidence>
<keyword evidence="3 8" id="KW-0732">Signal</keyword>
<feature type="chain" id="PRO_5015145029" description="Transmembrane protein" evidence="8">
    <location>
        <begin position="27"/>
        <end position="209"/>
    </location>
</feature>
<evidence type="ECO:0000256" key="3">
    <source>
        <dbReference type="ARBA" id="ARBA00022729"/>
    </source>
</evidence>
<reference evidence="9 10" key="1">
    <citation type="journal article" date="2018" name="Nat. Genet.">
        <title>The Rosa genome provides new insights in the design of modern roses.</title>
        <authorList>
            <person name="Bendahmane M."/>
        </authorList>
    </citation>
    <scope>NUCLEOTIDE SEQUENCE [LARGE SCALE GENOMIC DNA]</scope>
    <source>
        <strain evidence="10">cv. Old Blush</strain>
    </source>
</reference>
<proteinExistence type="inferred from homology"/>
<organism evidence="9 10">
    <name type="scientific">Rosa chinensis</name>
    <name type="common">China rose</name>
    <dbReference type="NCBI Taxonomy" id="74649"/>
    <lineage>
        <taxon>Eukaryota</taxon>
        <taxon>Viridiplantae</taxon>
        <taxon>Streptophyta</taxon>
        <taxon>Embryophyta</taxon>
        <taxon>Tracheophyta</taxon>
        <taxon>Spermatophyta</taxon>
        <taxon>Magnoliopsida</taxon>
        <taxon>eudicotyledons</taxon>
        <taxon>Gunneridae</taxon>
        <taxon>Pentapetalae</taxon>
        <taxon>rosids</taxon>
        <taxon>fabids</taxon>
        <taxon>Rosales</taxon>
        <taxon>Rosaceae</taxon>
        <taxon>Rosoideae</taxon>
        <taxon>Rosoideae incertae sedis</taxon>
        <taxon>Rosa</taxon>
    </lineage>
</organism>
<dbReference type="Pfam" id="PF06749">
    <property type="entry name" value="DUF1218"/>
    <property type="match status" value="1"/>
</dbReference>
<comment type="caution">
    <text evidence="9">The sequence shown here is derived from an EMBL/GenBank/DDBJ whole genome shotgun (WGS) entry which is preliminary data.</text>
</comment>
<keyword evidence="5 7" id="KW-0472">Membrane</keyword>